<evidence type="ECO:0000313" key="2">
    <source>
        <dbReference type="Proteomes" id="UP000324358"/>
    </source>
</evidence>
<dbReference type="RefSeq" id="WP_066256101.1">
    <property type="nucleotide sequence ID" value="NZ_VSKL01000001.1"/>
</dbReference>
<organism evidence="1 2">
    <name type="scientific">Bizionia algoritergicola</name>
    <dbReference type="NCBI Taxonomy" id="291187"/>
    <lineage>
        <taxon>Bacteria</taxon>
        <taxon>Pseudomonadati</taxon>
        <taxon>Bacteroidota</taxon>
        <taxon>Flavobacteriia</taxon>
        <taxon>Flavobacteriales</taxon>
        <taxon>Flavobacteriaceae</taxon>
        <taxon>Bizionia</taxon>
    </lineage>
</organism>
<protein>
    <submittedName>
        <fullName evidence="1">Uncharacterized protein</fullName>
    </submittedName>
</protein>
<dbReference type="Proteomes" id="UP000324358">
    <property type="component" value="Unassembled WGS sequence"/>
</dbReference>
<gene>
    <name evidence="1" type="ORF">ES675_00185</name>
</gene>
<dbReference type="EMBL" id="VSKL01000001">
    <property type="protein sequence ID" value="TYB74597.1"/>
    <property type="molecule type" value="Genomic_DNA"/>
</dbReference>
<accession>A0A5D0QZF6</accession>
<proteinExistence type="predicted"/>
<name>A0A5D0QZF6_9FLAO</name>
<reference evidence="1 2" key="1">
    <citation type="submission" date="2019-08" db="EMBL/GenBank/DDBJ databases">
        <title>Genomes of Antarctic Bizionia species.</title>
        <authorList>
            <person name="Bowman J.P."/>
        </authorList>
    </citation>
    <scope>NUCLEOTIDE SEQUENCE [LARGE SCALE GENOMIC DNA]</scope>
    <source>
        <strain evidence="1 2">APA-1</strain>
    </source>
</reference>
<evidence type="ECO:0000313" key="1">
    <source>
        <dbReference type="EMBL" id="TYB74597.1"/>
    </source>
</evidence>
<sequence length="96" mass="10386">MSKKTLKQGQSFLDKVTQLSGSIENALKESIANGVGITDEIPIGVNVEITEVTNKRVAAFFNQFNEPATAISTEQLNEIENIGIGTMIIEDTFIVA</sequence>
<dbReference type="OrthoDB" id="1100373at2"/>
<keyword evidence="2" id="KW-1185">Reference proteome</keyword>
<comment type="caution">
    <text evidence="1">The sequence shown here is derived from an EMBL/GenBank/DDBJ whole genome shotgun (WGS) entry which is preliminary data.</text>
</comment>
<dbReference type="AlphaFoldDB" id="A0A5D0QZF6"/>